<feature type="compositionally biased region" description="Low complexity" evidence="3">
    <location>
        <begin position="831"/>
        <end position="852"/>
    </location>
</feature>
<name>A0A9P8QFI9_9HYPO</name>
<dbReference type="InterPro" id="IPR001452">
    <property type="entry name" value="SH3_domain"/>
</dbReference>
<dbReference type="Gene3D" id="2.30.30.40">
    <property type="entry name" value="SH3 Domains"/>
    <property type="match status" value="1"/>
</dbReference>
<dbReference type="GO" id="GO:0015630">
    <property type="term" value="C:microtubule cytoskeleton"/>
    <property type="evidence" value="ECO:0007669"/>
    <property type="project" value="TreeGrafter"/>
</dbReference>
<proteinExistence type="predicted"/>
<dbReference type="InterPro" id="IPR036028">
    <property type="entry name" value="SH3-like_dom_sf"/>
</dbReference>
<feature type="compositionally biased region" description="Basic and acidic residues" evidence="3">
    <location>
        <begin position="650"/>
        <end position="670"/>
    </location>
</feature>
<dbReference type="InterPro" id="IPR053039">
    <property type="entry name" value="Polarity_Bud-Selection_Reg"/>
</dbReference>
<dbReference type="AlphaFoldDB" id="A0A9P8QFI9"/>
<feature type="compositionally biased region" description="Basic and acidic residues" evidence="3">
    <location>
        <begin position="576"/>
        <end position="585"/>
    </location>
</feature>
<dbReference type="GO" id="GO:0008104">
    <property type="term" value="P:intracellular protein localization"/>
    <property type="evidence" value="ECO:0007669"/>
    <property type="project" value="TreeGrafter"/>
</dbReference>
<dbReference type="FunFam" id="2.30.30.40:FF:000035">
    <property type="entry name" value="SH3 domain containing protein"/>
    <property type="match status" value="1"/>
</dbReference>
<accession>A0A9P8QFI9</accession>
<dbReference type="SMART" id="SM00326">
    <property type="entry name" value="SH3"/>
    <property type="match status" value="1"/>
</dbReference>
<dbReference type="PANTHER" id="PTHR47775:SF1">
    <property type="entry name" value="BUD SITE SELECTION PROTEIN 14"/>
    <property type="match status" value="1"/>
</dbReference>
<feature type="region of interest" description="Disordered" evidence="3">
    <location>
        <begin position="462"/>
        <end position="907"/>
    </location>
</feature>
<evidence type="ECO:0000256" key="2">
    <source>
        <dbReference type="PROSITE-ProRule" id="PRU00192"/>
    </source>
</evidence>
<evidence type="ECO:0000313" key="5">
    <source>
        <dbReference type="EMBL" id="KAH6603599.1"/>
    </source>
</evidence>
<dbReference type="GO" id="GO:0030950">
    <property type="term" value="P:establishment or maintenance of actin cytoskeleton polarity"/>
    <property type="evidence" value="ECO:0007669"/>
    <property type="project" value="TreeGrafter"/>
</dbReference>
<dbReference type="EMBL" id="JAIWOZ010000007">
    <property type="protein sequence ID" value="KAH6603599.1"/>
    <property type="molecule type" value="Genomic_DNA"/>
</dbReference>
<dbReference type="PROSITE" id="PS50002">
    <property type="entry name" value="SH3"/>
    <property type="match status" value="1"/>
</dbReference>
<feature type="compositionally biased region" description="Acidic residues" evidence="3">
    <location>
        <begin position="237"/>
        <end position="267"/>
    </location>
</feature>
<evidence type="ECO:0000259" key="4">
    <source>
        <dbReference type="PROSITE" id="PS50002"/>
    </source>
</evidence>
<organism evidence="5 6">
    <name type="scientific">Trichoderma cornu-damae</name>
    <dbReference type="NCBI Taxonomy" id="654480"/>
    <lineage>
        <taxon>Eukaryota</taxon>
        <taxon>Fungi</taxon>
        <taxon>Dikarya</taxon>
        <taxon>Ascomycota</taxon>
        <taxon>Pezizomycotina</taxon>
        <taxon>Sordariomycetes</taxon>
        <taxon>Hypocreomycetidae</taxon>
        <taxon>Hypocreales</taxon>
        <taxon>Hypocreaceae</taxon>
        <taxon>Trichoderma</taxon>
    </lineage>
</organism>
<gene>
    <name evidence="5" type="ORF">Trco_008374</name>
</gene>
<feature type="compositionally biased region" description="Basic and acidic residues" evidence="3">
    <location>
        <begin position="558"/>
        <end position="568"/>
    </location>
</feature>
<feature type="region of interest" description="Disordered" evidence="3">
    <location>
        <begin position="66"/>
        <end position="88"/>
    </location>
</feature>
<feature type="compositionally biased region" description="Basic and acidic residues" evidence="3">
    <location>
        <begin position="531"/>
        <end position="543"/>
    </location>
</feature>
<keyword evidence="6" id="KW-1185">Reference proteome</keyword>
<feature type="compositionally biased region" description="Polar residues" evidence="3">
    <location>
        <begin position="546"/>
        <end position="557"/>
    </location>
</feature>
<feature type="compositionally biased region" description="Low complexity" evidence="3">
    <location>
        <begin position="756"/>
        <end position="768"/>
    </location>
</feature>
<feature type="region of interest" description="Disordered" evidence="3">
    <location>
        <begin position="171"/>
        <end position="190"/>
    </location>
</feature>
<evidence type="ECO:0000256" key="1">
    <source>
        <dbReference type="ARBA" id="ARBA00022443"/>
    </source>
</evidence>
<evidence type="ECO:0000313" key="6">
    <source>
        <dbReference type="Proteomes" id="UP000827724"/>
    </source>
</evidence>
<dbReference type="OrthoDB" id="196165at2759"/>
<feature type="compositionally biased region" description="Acidic residues" evidence="3">
    <location>
        <begin position="775"/>
        <end position="785"/>
    </location>
</feature>
<comment type="caution">
    <text evidence="5">The sequence shown here is derived from an EMBL/GenBank/DDBJ whole genome shotgun (WGS) entry which is preliminary data.</text>
</comment>
<feature type="domain" description="SH3" evidence="4">
    <location>
        <begin position="352"/>
        <end position="413"/>
    </location>
</feature>
<protein>
    <recommendedName>
        <fullName evidence="4">SH3 domain-containing protein</fullName>
    </recommendedName>
</protein>
<feature type="compositionally biased region" description="Acidic residues" evidence="3">
    <location>
        <begin position="471"/>
        <end position="480"/>
    </location>
</feature>
<dbReference type="SUPFAM" id="SSF50044">
    <property type="entry name" value="SH3-domain"/>
    <property type="match status" value="1"/>
</dbReference>
<evidence type="ECO:0000256" key="3">
    <source>
        <dbReference type="SAM" id="MobiDB-lite"/>
    </source>
</evidence>
<reference evidence="5" key="1">
    <citation type="submission" date="2021-08" db="EMBL/GenBank/DDBJ databases">
        <title>Chromosome-Level Trichoderma cornu-damae using Hi-C Data.</title>
        <authorList>
            <person name="Kim C.S."/>
        </authorList>
    </citation>
    <scope>NUCLEOTIDE SEQUENCE</scope>
    <source>
        <strain evidence="5">KA19-0412C</strain>
    </source>
</reference>
<dbReference type="PANTHER" id="PTHR47775">
    <property type="entry name" value="BUD SITE SELECTION PROTEIN 14"/>
    <property type="match status" value="1"/>
</dbReference>
<feature type="region of interest" description="Disordered" evidence="3">
    <location>
        <begin position="1"/>
        <end position="53"/>
    </location>
</feature>
<feature type="compositionally biased region" description="Polar residues" evidence="3">
    <location>
        <begin position="723"/>
        <end position="732"/>
    </location>
</feature>
<dbReference type="GO" id="GO:0051286">
    <property type="term" value="C:cell tip"/>
    <property type="evidence" value="ECO:0007669"/>
    <property type="project" value="TreeGrafter"/>
</dbReference>
<feature type="compositionally biased region" description="Polar residues" evidence="3">
    <location>
        <begin position="586"/>
        <end position="596"/>
    </location>
</feature>
<feature type="region of interest" description="Disordered" evidence="3">
    <location>
        <begin position="231"/>
        <end position="280"/>
    </location>
</feature>
<keyword evidence="1 2" id="KW-0728">SH3 domain</keyword>
<sequence length="963" mass="105800">MTRLSIIRAAPPPLGTNTDTIDLQHHRAPSPQDQTRDQPAHRNPAASAPVRLAPHQAETLREVAHETAKEQACGPWAATDGDDGWPDDARDLADGMDVYQQHQHQQDSLAVAQNGGMATDDDIEEDGDLDDDMMDRISSSPSIEDGACRSVVTPVAWPRRVSSLSCIPRTPWTSLHLHPPTPSPVPSTERDTDFLRQIRTAHHHLLSGEYAADCDGDGDCDGDDDDHNDHNDHNIDDDHDDHDCDYDYDDDERDGDGCVDEDGEEALGDSGSRPLDDDVADEARDGGCDCGCGDDRGGPCVPESDMEADMPLTIPYNGSFEEDDDSDFSLPDDPRFIDHGWAAECLHEPEDIDFEFVYALHTFVATVEGQANATKGDTMVLLDDSNSYWWLVRVVKDNSIGYLPAEHIETPTERLARLNKHRNIDLSASMLTDQQPGPKQKGGFSINIKKKATVAFAEPTYHDYSDHDYSTDEEDLDDVMEPTQHRKQQQATSDDDDADDSARVEPLKTRSSKGARQAEQTKDDASDDDDLRGSLDVVEKRDGPSISRNGNIRNTDSFFKDETAETKKITLTPNLLRDDAPRESTDSVQSNPNKPRTSLDRLEKELMSDKDRKKIRDKGKADKDKKPGGLRGFFSRKDKKRSPDDDGPDGEPRDSEERQSEEHSSPEKARQPAKLHKPQARVEPSVNDKAPQPNTVELASYLAESRINDVSNVPPPSMRIVNPETNETQEVPSHQPPRGRASLEQPLSPTSRRGETAASPRTAAAPRALNHLDLSDSDDSDDGEAILDRMPQPRAAAASNAANPDEDDEAEEPALPGSFPESHPPSAGDETPASPQQTAAASRARSPAQSSPLSPPPASSDPPALMVDTSSPEDRSPSASPSPELTRSAEDRSKSSSSSSRSKEQTWDDMKLRAFFDEPDHIRDLLLVVYDKTDVVPASNDHPVVGGLFREQNAKLAEITTRR</sequence>
<feature type="compositionally biased region" description="Basic and acidic residues" evidence="3">
    <location>
        <begin position="597"/>
        <end position="627"/>
    </location>
</feature>
<dbReference type="Proteomes" id="UP000827724">
    <property type="component" value="Unassembled WGS sequence"/>
</dbReference>
<dbReference type="Pfam" id="PF00018">
    <property type="entry name" value="SH3_1"/>
    <property type="match status" value="1"/>
</dbReference>